<accession>A0A9D5CR14</accession>
<proteinExistence type="predicted"/>
<sequence>MANYKDGGDKYRSHIHGEGEKDTEWRYGEPPNYDLVNKLFEEGKTKEWAPGSLEERVENMVKTWEMEMFHKKRPQDFKTVKHQNYTFSLNGRKPITLEEKLQLGGGYNSLLQTSLPEELRAYNPAKETRSSSHEAFTTAFRRGFALEIVHVYSGPPTIVYKFRHWGFMEGPFKGHAPTGDIVELYGMAIFHVDDEMKIERVEFFYDPGELLGGLLKGTKIESSEKSHSSCPFMGTI</sequence>
<gene>
    <name evidence="2" type="ORF">J5N97_012421</name>
</gene>
<name>A0A9D5CR14_9LILI</name>
<evidence type="ECO:0000256" key="1">
    <source>
        <dbReference type="SAM" id="MobiDB-lite"/>
    </source>
</evidence>
<dbReference type="Gene3D" id="3.10.450.50">
    <property type="match status" value="1"/>
</dbReference>
<evidence type="ECO:0000313" key="2">
    <source>
        <dbReference type="EMBL" id="KAJ0976947.1"/>
    </source>
</evidence>
<keyword evidence="3" id="KW-1185">Reference proteome</keyword>
<feature type="region of interest" description="Disordered" evidence="1">
    <location>
        <begin position="1"/>
        <end position="26"/>
    </location>
</feature>
<dbReference type="Proteomes" id="UP001085076">
    <property type="component" value="Miscellaneous, Linkage group lg03"/>
</dbReference>
<organism evidence="2 3">
    <name type="scientific">Dioscorea zingiberensis</name>
    <dbReference type="NCBI Taxonomy" id="325984"/>
    <lineage>
        <taxon>Eukaryota</taxon>
        <taxon>Viridiplantae</taxon>
        <taxon>Streptophyta</taxon>
        <taxon>Embryophyta</taxon>
        <taxon>Tracheophyta</taxon>
        <taxon>Spermatophyta</taxon>
        <taxon>Magnoliopsida</taxon>
        <taxon>Liliopsida</taxon>
        <taxon>Dioscoreales</taxon>
        <taxon>Dioscoreaceae</taxon>
        <taxon>Dioscorea</taxon>
    </lineage>
</organism>
<dbReference type="PANTHER" id="PTHR31723:SF10">
    <property type="entry name" value="PATHOGEN-RELATED PROTEIN"/>
    <property type="match status" value="1"/>
</dbReference>
<dbReference type="EMBL" id="JAGGNH010000003">
    <property type="protein sequence ID" value="KAJ0976947.1"/>
    <property type="molecule type" value="Genomic_DNA"/>
</dbReference>
<reference evidence="2" key="2">
    <citation type="journal article" date="2022" name="Hortic Res">
        <title>The genome of Dioscorea zingiberensis sheds light on the biosynthesis, origin and evolution of the medicinally important diosgenin saponins.</title>
        <authorList>
            <person name="Li Y."/>
            <person name="Tan C."/>
            <person name="Li Z."/>
            <person name="Guo J."/>
            <person name="Li S."/>
            <person name="Chen X."/>
            <person name="Wang C."/>
            <person name="Dai X."/>
            <person name="Yang H."/>
            <person name="Song W."/>
            <person name="Hou L."/>
            <person name="Xu J."/>
            <person name="Tong Z."/>
            <person name="Xu A."/>
            <person name="Yuan X."/>
            <person name="Wang W."/>
            <person name="Yang Q."/>
            <person name="Chen L."/>
            <person name="Sun Z."/>
            <person name="Wang K."/>
            <person name="Pan B."/>
            <person name="Chen J."/>
            <person name="Bao Y."/>
            <person name="Liu F."/>
            <person name="Qi X."/>
            <person name="Gang D.R."/>
            <person name="Wen J."/>
            <person name="Li J."/>
        </authorList>
    </citation>
    <scope>NUCLEOTIDE SEQUENCE</scope>
    <source>
        <strain evidence="2">Dzin_1.0</strain>
    </source>
</reference>
<dbReference type="InterPro" id="IPR053218">
    <property type="entry name" value="Pathogen-related_defense"/>
</dbReference>
<dbReference type="InterPro" id="IPR032710">
    <property type="entry name" value="NTF2-like_dom_sf"/>
</dbReference>
<reference evidence="2" key="1">
    <citation type="submission" date="2021-03" db="EMBL/GenBank/DDBJ databases">
        <authorList>
            <person name="Li Z."/>
            <person name="Yang C."/>
        </authorList>
    </citation>
    <scope>NUCLEOTIDE SEQUENCE</scope>
    <source>
        <strain evidence="2">Dzin_1.0</strain>
        <tissue evidence="2">Leaf</tissue>
    </source>
</reference>
<comment type="caution">
    <text evidence="2">The sequence shown here is derived from an EMBL/GenBank/DDBJ whole genome shotgun (WGS) entry which is preliminary data.</text>
</comment>
<dbReference type="SUPFAM" id="SSF54427">
    <property type="entry name" value="NTF2-like"/>
    <property type="match status" value="1"/>
</dbReference>
<evidence type="ECO:0000313" key="3">
    <source>
        <dbReference type="Proteomes" id="UP001085076"/>
    </source>
</evidence>
<evidence type="ECO:0008006" key="4">
    <source>
        <dbReference type="Google" id="ProtNLM"/>
    </source>
</evidence>
<dbReference type="PANTHER" id="PTHR31723">
    <property type="entry name" value="PATHOGENESIS-RELATED FAMILY PROTEIN"/>
    <property type="match status" value="1"/>
</dbReference>
<dbReference type="AlphaFoldDB" id="A0A9D5CR14"/>
<protein>
    <recommendedName>
        <fullName evidence="4">Pathogen-related protein</fullName>
    </recommendedName>
</protein>
<dbReference type="OrthoDB" id="65445at2759"/>